<dbReference type="PANTHER" id="PTHR36529">
    <property type="entry name" value="SLL1095 PROTEIN"/>
    <property type="match status" value="1"/>
</dbReference>
<proteinExistence type="predicted"/>
<accession>A0A806K0E0</accession>
<dbReference type="AlphaFoldDB" id="A0A806K0E0"/>
<name>A0A806K0E0_9BACT</name>
<protein>
    <recommendedName>
        <fullName evidence="2">Glycosyltransferase</fullName>
    </recommendedName>
</protein>
<dbReference type="PANTHER" id="PTHR36529:SF1">
    <property type="entry name" value="GLYCOSYLTRANSFERASE"/>
    <property type="match status" value="1"/>
</dbReference>
<organism evidence="1">
    <name type="scientific">uncultured bacterium contig00036</name>
    <dbReference type="NCBI Taxonomy" id="1181524"/>
    <lineage>
        <taxon>Bacteria</taxon>
        <taxon>environmental samples</taxon>
    </lineage>
</organism>
<dbReference type="InterPro" id="IPR018641">
    <property type="entry name" value="Trfase_1_rSAM/seldom-assoc"/>
</dbReference>
<reference evidence="1" key="1">
    <citation type="submission" date="2012-03" db="EMBL/GenBank/DDBJ databases">
        <title>Functional metagenomics reveals considerable lignocellulase gene clusters in the gut microbiome of a wood-feeding higher termite.</title>
        <authorList>
            <person name="Liu N."/>
        </authorList>
    </citation>
    <scope>NUCLEOTIDE SEQUENCE</scope>
</reference>
<evidence type="ECO:0000313" key="1">
    <source>
        <dbReference type="EMBL" id="AGS53102.1"/>
    </source>
</evidence>
<dbReference type="Gene3D" id="3.90.550.10">
    <property type="entry name" value="Spore Coat Polysaccharide Biosynthesis Protein SpsA, Chain A"/>
    <property type="match status" value="1"/>
</dbReference>
<dbReference type="SUPFAM" id="SSF53448">
    <property type="entry name" value="Nucleotide-diphospho-sugar transferases"/>
    <property type="match status" value="1"/>
</dbReference>
<dbReference type="InterPro" id="IPR029044">
    <property type="entry name" value="Nucleotide-diphossugar_trans"/>
</dbReference>
<dbReference type="Pfam" id="PF09837">
    <property type="entry name" value="DUF2064"/>
    <property type="match status" value="1"/>
</dbReference>
<dbReference type="EMBL" id="JQ844221">
    <property type="protein sequence ID" value="AGS53102.1"/>
    <property type="molecule type" value="Genomic_DNA"/>
</dbReference>
<dbReference type="NCBIfam" id="TIGR04282">
    <property type="entry name" value="glyco_like_cofC"/>
    <property type="match status" value="1"/>
</dbReference>
<evidence type="ECO:0008006" key="2">
    <source>
        <dbReference type="Google" id="ProtNLM"/>
    </source>
</evidence>
<sequence length="219" mass="24422">MEKQALILFARLPLPGKVKTRLMTRLSGADCADLQWALLADLAPALHGADGDLFVFYTPPRNPEAFRRLQEQMDPAIYVQQQGDDLGQRMHEAFTWAFKQGYERCLLLGSDIPLISGADISAAQELLNHYDVVLGPSEDGGYWLVGLKQAFPPLFQRQSYSHSQVLAQAQAACAVHGASVGMAASRRDIDTWEDLCYFRQVATRESSPRLFTFIQDLFG</sequence>